<sequence>MWNIFQSDIFKNRFKLMNDEAECEGDKIPSMSDFFRSIVLETTSCAFVWQYLKEQQELTGLAIC</sequence>
<gene>
    <name evidence="1" type="ORF">AMORRO_LOCUS9471</name>
</gene>
<accession>A0A9N9H0H5</accession>
<name>A0A9N9H0H5_9GLOM</name>
<comment type="caution">
    <text evidence="1">The sequence shown here is derived from an EMBL/GenBank/DDBJ whole genome shotgun (WGS) entry which is preliminary data.</text>
</comment>
<evidence type="ECO:0000313" key="1">
    <source>
        <dbReference type="EMBL" id="CAG8639883.1"/>
    </source>
</evidence>
<proteinExistence type="predicted"/>
<dbReference type="Proteomes" id="UP000789342">
    <property type="component" value="Unassembled WGS sequence"/>
</dbReference>
<dbReference type="EMBL" id="CAJVPV010009272">
    <property type="protein sequence ID" value="CAG8639883.1"/>
    <property type="molecule type" value="Genomic_DNA"/>
</dbReference>
<keyword evidence="2" id="KW-1185">Reference proteome</keyword>
<dbReference type="AlphaFoldDB" id="A0A9N9H0H5"/>
<organism evidence="1 2">
    <name type="scientific">Acaulospora morrowiae</name>
    <dbReference type="NCBI Taxonomy" id="94023"/>
    <lineage>
        <taxon>Eukaryota</taxon>
        <taxon>Fungi</taxon>
        <taxon>Fungi incertae sedis</taxon>
        <taxon>Mucoromycota</taxon>
        <taxon>Glomeromycotina</taxon>
        <taxon>Glomeromycetes</taxon>
        <taxon>Diversisporales</taxon>
        <taxon>Acaulosporaceae</taxon>
        <taxon>Acaulospora</taxon>
    </lineage>
</organism>
<evidence type="ECO:0000313" key="2">
    <source>
        <dbReference type="Proteomes" id="UP000789342"/>
    </source>
</evidence>
<protein>
    <submittedName>
        <fullName evidence="1">3369_t:CDS:1</fullName>
    </submittedName>
</protein>
<reference evidence="1" key="1">
    <citation type="submission" date="2021-06" db="EMBL/GenBank/DDBJ databases">
        <authorList>
            <person name="Kallberg Y."/>
            <person name="Tangrot J."/>
            <person name="Rosling A."/>
        </authorList>
    </citation>
    <scope>NUCLEOTIDE SEQUENCE</scope>
    <source>
        <strain evidence="1">CL551</strain>
    </source>
</reference>